<accession>A0A1D6QHV9</accession>
<dbReference type="SUPFAM" id="SSF56112">
    <property type="entry name" value="Protein kinase-like (PK-like)"/>
    <property type="match status" value="3"/>
</dbReference>
<dbReference type="ExpressionAtlas" id="A0A1D6QHV9">
    <property type="expression patterns" value="baseline and differential"/>
</dbReference>
<dbReference type="EMBL" id="CM000780">
    <property type="protein sequence ID" value="AQK57460.1"/>
    <property type="molecule type" value="Genomic_DNA"/>
</dbReference>
<dbReference type="FunFam" id="3.30.200.20:FF:000465">
    <property type="entry name" value="Cysteine-rich receptor-like protein kinase 6"/>
    <property type="match status" value="1"/>
</dbReference>
<dbReference type="GO" id="GO:0004672">
    <property type="term" value="F:protein kinase activity"/>
    <property type="evidence" value="ECO:0007669"/>
    <property type="project" value="InterPro"/>
</dbReference>
<feature type="domain" description="Protein kinase" evidence="1">
    <location>
        <begin position="395"/>
        <end position="704"/>
    </location>
</feature>
<dbReference type="Pfam" id="PF00069">
    <property type="entry name" value="Pkinase"/>
    <property type="match status" value="2"/>
</dbReference>
<dbReference type="FunFam" id="1.10.510.10:FF:000870">
    <property type="entry name" value="OSJNBa0016N04.16-like protein"/>
    <property type="match status" value="1"/>
</dbReference>
<protein>
    <submittedName>
        <fullName evidence="2">Protein kinase domain containing protein expressed</fullName>
    </submittedName>
</protein>
<dbReference type="PROSITE" id="PS00108">
    <property type="entry name" value="PROTEIN_KINASE_ST"/>
    <property type="match status" value="1"/>
</dbReference>
<evidence type="ECO:0000313" key="2">
    <source>
        <dbReference type="EMBL" id="AQK57460.1"/>
    </source>
</evidence>
<keyword evidence="2" id="KW-0418">Kinase</keyword>
<proteinExistence type="predicted"/>
<dbReference type="InterPro" id="IPR011009">
    <property type="entry name" value="Kinase-like_dom_sf"/>
</dbReference>
<dbReference type="AlphaFoldDB" id="A0A1D6QHV9"/>
<keyword evidence="2" id="KW-0808">Transferase</keyword>
<dbReference type="InterPro" id="IPR000719">
    <property type="entry name" value="Prot_kinase_dom"/>
</dbReference>
<dbReference type="Pfam" id="PF07714">
    <property type="entry name" value="PK_Tyr_Ser-Thr"/>
    <property type="match status" value="2"/>
</dbReference>
<feature type="domain" description="Protein kinase" evidence="1">
    <location>
        <begin position="1"/>
        <end position="101"/>
    </location>
</feature>
<dbReference type="Gene3D" id="1.10.510.10">
    <property type="entry name" value="Transferase(Phosphotransferase) domain 1"/>
    <property type="match status" value="3"/>
</dbReference>
<gene>
    <name evidence="2" type="ORF">ZEAMMB73_Zm00001d052584</name>
</gene>
<dbReference type="Gene3D" id="3.30.200.20">
    <property type="entry name" value="Phosphorylase Kinase, domain 1"/>
    <property type="match status" value="2"/>
</dbReference>
<dbReference type="GO" id="GO:0005524">
    <property type="term" value="F:ATP binding"/>
    <property type="evidence" value="ECO:0007669"/>
    <property type="project" value="InterPro"/>
</dbReference>
<dbReference type="InterPro" id="IPR008271">
    <property type="entry name" value="Ser/Thr_kinase_AS"/>
</dbReference>
<dbReference type="InterPro" id="IPR001245">
    <property type="entry name" value="Ser-Thr/Tyr_kinase_cat_dom"/>
</dbReference>
<dbReference type="PANTHER" id="PTHR45707:SF59">
    <property type="entry name" value="PROTEIN KINASE DOMAIN-CONTAINING PROTEIN"/>
    <property type="match status" value="1"/>
</dbReference>
<dbReference type="PANTHER" id="PTHR45707">
    <property type="entry name" value="C2 CALCIUM/LIPID-BINDING PLANT PHOSPHORIBOSYLTRANSFERASE FAMILY PROTEIN"/>
    <property type="match status" value="1"/>
</dbReference>
<dbReference type="SMART" id="SM00220">
    <property type="entry name" value="S_TKc"/>
    <property type="match status" value="1"/>
</dbReference>
<reference evidence="2" key="1">
    <citation type="submission" date="2015-12" db="EMBL/GenBank/DDBJ databases">
        <title>Update maize B73 reference genome by single molecule sequencing technologies.</title>
        <authorList>
            <consortium name="Maize Genome Sequencing Project"/>
            <person name="Ware D."/>
        </authorList>
    </citation>
    <scope>NUCLEOTIDE SEQUENCE</scope>
    <source>
        <tissue evidence="2">Seedling</tissue>
    </source>
</reference>
<evidence type="ECO:0000259" key="1">
    <source>
        <dbReference type="PROSITE" id="PS50011"/>
    </source>
</evidence>
<name>A0A1D6QHV9_MAIZE</name>
<dbReference type="PROSITE" id="PS50011">
    <property type="entry name" value="PROTEIN_KINASE_DOM"/>
    <property type="match status" value="2"/>
</dbReference>
<organism evidence="2">
    <name type="scientific">Zea mays</name>
    <name type="common">Maize</name>
    <dbReference type="NCBI Taxonomy" id="4577"/>
    <lineage>
        <taxon>Eukaryota</taxon>
        <taxon>Viridiplantae</taxon>
        <taxon>Streptophyta</taxon>
        <taxon>Embryophyta</taxon>
        <taxon>Tracheophyta</taxon>
        <taxon>Spermatophyta</taxon>
        <taxon>Magnoliopsida</taxon>
        <taxon>Liliopsida</taxon>
        <taxon>Poales</taxon>
        <taxon>Poaceae</taxon>
        <taxon>PACMAD clade</taxon>
        <taxon>Panicoideae</taxon>
        <taxon>Andropogonodae</taxon>
        <taxon>Andropogoneae</taxon>
        <taxon>Tripsacinae</taxon>
        <taxon>Zea</taxon>
    </lineage>
</organism>
<sequence length="720" mass="82249">MSSCRGYLAPEFFSGLISFKSDVYSLGVIIMEVVTGIKGYCEIEDVLESWRKRLKMPMGDALEQIRVCVEIGTMCIESNPLNRPDLRHIIELFDEMENMRLVTKTTSSLGTQGSDEHDSEETIASAITDEKREKLSVLSTLPKYLPFAFLEDITDGFSKERQLGRGGFGVVYKGILSDGYTIAVRRLLRFQGIEMKQFDNEVNILMELRHKNIVNLLGYCHEVRGTYVQYKGKPVFAETSEQLLCYEYLHCGSIDKYIFGGYMAPEYRYMGEVSRKVDIFSLGILILEIVTGQDNSTKVDFIDHVCEHCMEGPQIKFMYPSLEPELHDQVELCIKIGLECVQTDRKKRPTAGDIIRKLEEGTKLGPTPSRENITTEIGKPQMFSFELLNDITESFSPGRLRGTGGFGYVYEGIPHGNEGAMAVKRLKEKIGISPKQFENEVHNLSRIEHRNIVRLIGYCDEIREILSHGKNKNDPPIREHIQERLLCYEYMPKGSLDKIIYDNLDWHTRYKIIEGICHGLHCLHEGQQDIQIAHLDLKPANILLDSDMVPKLADFGMSRLFSLEQVYILASKPMGTIGYIAPEYLDHKKVSTKADIYSFGIVVLEIVTRKQCPRSYADINAQHFIHHLRQNLTKDNYVKSMYPALEADCLQQVKLCIEIGLNCVEKEPTKRPTAREIISMFNQKKDSSRSGVSNCIVNVIEAWLSRLPWHPWPLTLLRQT</sequence>